<keyword evidence="4" id="KW-0547">Nucleotide-binding</keyword>
<name>A0AAN8ZDE5_9MAGN</name>
<keyword evidence="9" id="KW-1185">Reference proteome</keyword>
<comment type="catalytic activity">
    <reaction evidence="7">
        <text>oxaloacetate + ATP = phosphoenolpyruvate + ADP + CO2</text>
        <dbReference type="Rhea" id="RHEA:18617"/>
        <dbReference type="ChEBI" id="CHEBI:16452"/>
        <dbReference type="ChEBI" id="CHEBI:16526"/>
        <dbReference type="ChEBI" id="CHEBI:30616"/>
        <dbReference type="ChEBI" id="CHEBI:58702"/>
        <dbReference type="ChEBI" id="CHEBI:456216"/>
        <dbReference type="EC" id="4.1.1.49"/>
    </reaction>
</comment>
<comment type="caution">
    <text evidence="8">The sequence shown here is derived from an EMBL/GenBank/DDBJ whole genome shotgun (WGS) entry which is preliminary data.</text>
</comment>
<protein>
    <recommendedName>
        <fullName evidence="3">phosphoenolpyruvate carboxykinase (ATP)</fullName>
        <ecNumber evidence="3">4.1.1.49</ecNumber>
    </recommendedName>
</protein>
<proteinExistence type="inferred from homology"/>
<gene>
    <name evidence="8" type="ORF">RJ641_033554</name>
</gene>
<evidence type="ECO:0000256" key="7">
    <source>
        <dbReference type="ARBA" id="ARBA00047371"/>
    </source>
</evidence>
<dbReference type="PANTHER" id="PTHR30031:SF2">
    <property type="entry name" value="PHOSPHOENOLPYRUVATE CARBOXYKINASE (ATP)"/>
    <property type="match status" value="1"/>
</dbReference>
<dbReference type="InterPro" id="IPR001272">
    <property type="entry name" value="PEP_carboxykinase_ATP"/>
</dbReference>
<evidence type="ECO:0000256" key="1">
    <source>
        <dbReference type="ARBA" id="ARBA00004742"/>
    </source>
</evidence>
<dbReference type="Proteomes" id="UP001370490">
    <property type="component" value="Unassembled WGS sequence"/>
</dbReference>
<evidence type="ECO:0000256" key="5">
    <source>
        <dbReference type="ARBA" id="ARBA00022840"/>
    </source>
</evidence>
<dbReference type="AlphaFoldDB" id="A0AAN8ZDE5"/>
<keyword evidence="6" id="KW-0456">Lyase</keyword>
<evidence type="ECO:0000313" key="8">
    <source>
        <dbReference type="EMBL" id="KAK6936524.1"/>
    </source>
</evidence>
<comment type="similarity">
    <text evidence="2">Belongs to the phosphoenolpyruvate carboxykinase (ATP) family.</text>
</comment>
<dbReference type="InterPro" id="IPR008210">
    <property type="entry name" value="PEP_carboxykinase_N"/>
</dbReference>
<dbReference type="SUPFAM" id="SSF53795">
    <property type="entry name" value="PEP carboxykinase-like"/>
    <property type="match status" value="1"/>
</dbReference>
<keyword evidence="5" id="KW-0067">ATP-binding</keyword>
<dbReference type="InterPro" id="IPR013035">
    <property type="entry name" value="PEP_carboxykinase_C"/>
</dbReference>
<reference evidence="8 9" key="1">
    <citation type="submission" date="2023-12" db="EMBL/GenBank/DDBJ databases">
        <title>A high-quality genome assembly for Dillenia turbinata (Dilleniales).</title>
        <authorList>
            <person name="Chanderbali A."/>
        </authorList>
    </citation>
    <scope>NUCLEOTIDE SEQUENCE [LARGE SCALE GENOMIC DNA]</scope>
    <source>
        <strain evidence="8">LSX21</strain>
        <tissue evidence="8">Leaf</tissue>
    </source>
</reference>
<dbReference type="Gene3D" id="3.90.228.20">
    <property type="match status" value="1"/>
</dbReference>
<dbReference type="GO" id="GO:0005829">
    <property type="term" value="C:cytosol"/>
    <property type="evidence" value="ECO:0007669"/>
    <property type="project" value="TreeGrafter"/>
</dbReference>
<organism evidence="8 9">
    <name type="scientific">Dillenia turbinata</name>
    <dbReference type="NCBI Taxonomy" id="194707"/>
    <lineage>
        <taxon>Eukaryota</taxon>
        <taxon>Viridiplantae</taxon>
        <taxon>Streptophyta</taxon>
        <taxon>Embryophyta</taxon>
        <taxon>Tracheophyta</taxon>
        <taxon>Spermatophyta</taxon>
        <taxon>Magnoliopsida</taxon>
        <taxon>eudicotyledons</taxon>
        <taxon>Gunneridae</taxon>
        <taxon>Pentapetalae</taxon>
        <taxon>Dilleniales</taxon>
        <taxon>Dilleniaceae</taxon>
        <taxon>Dillenia</taxon>
    </lineage>
</organism>
<dbReference type="Gene3D" id="3.40.449.10">
    <property type="entry name" value="Phosphoenolpyruvate Carboxykinase, domain 1"/>
    <property type="match status" value="1"/>
</dbReference>
<dbReference type="GO" id="GO:0006094">
    <property type="term" value="P:gluconeogenesis"/>
    <property type="evidence" value="ECO:0007669"/>
    <property type="project" value="InterPro"/>
</dbReference>
<dbReference type="SUPFAM" id="SSF68923">
    <property type="entry name" value="PEP carboxykinase N-terminal domain"/>
    <property type="match status" value="1"/>
</dbReference>
<evidence type="ECO:0000256" key="2">
    <source>
        <dbReference type="ARBA" id="ARBA00006052"/>
    </source>
</evidence>
<dbReference type="EMBL" id="JBAMMX010000007">
    <property type="protein sequence ID" value="KAK6936524.1"/>
    <property type="molecule type" value="Genomic_DNA"/>
</dbReference>
<evidence type="ECO:0000256" key="4">
    <source>
        <dbReference type="ARBA" id="ARBA00022741"/>
    </source>
</evidence>
<dbReference type="GO" id="GO:0005524">
    <property type="term" value="F:ATP binding"/>
    <property type="evidence" value="ECO:0007669"/>
    <property type="project" value="UniProtKB-KW"/>
</dbReference>
<evidence type="ECO:0000313" key="9">
    <source>
        <dbReference type="Proteomes" id="UP001370490"/>
    </source>
</evidence>
<accession>A0AAN8ZDE5</accession>
<dbReference type="GO" id="GO:0004612">
    <property type="term" value="F:phosphoenolpyruvate carboxykinase (ATP) activity"/>
    <property type="evidence" value="ECO:0007669"/>
    <property type="project" value="UniProtKB-EC"/>
</dbReference>
<dbReference type="PANTHER" id="PTHR30031">
    <property type="entry name" value="PHOSPHOENOLPYRUVATE CARBOXYKINASE ATP"/>
    <property type="match status" value="1"/>
</dbReference>
<sequence length="438" mass="46970">MRHLLCKSVTSNLVFISSHPFILSSRCIHVSHSLLEKEAETIKIDKKDFRCSSYGLHMALARIGVIVKDKAFYNLKISELKQNGASKIESLTGLPFHMRGDALGGSLGISKAQFNKLLKQVTNHMSSVSSVFVQDGALGSLPTCNAQVRVISDGPSSVLSLSSALWGTSTRAVSHDPCPVRVYVAESISERVAAACGIGAQGNSGFIAADIESSSLILCGKAFADTNGAKQALSALSGPIISARGGLALPARLLVLGDSMVLVFAPEDTIQSCSEFLVSADAGVIFSSVAVAPLFQTGKSEEPDIYKLPAAVVVACTDSAGIIPSVSKLSPGQAAYHFLAGYQDGKFTPTFYKGPSSFDPLELANALLFKLKETQISSFLVNLSSRQKEISGKDFVELVKLTLSNRIPPFQPKGRFLRERYKSYLMSKFQELPKEFSF</sequence>
<evidence type="ECO:0000256" key="3">
    <source>
        <dbReference type="ARBA" id="ARBA00012363"/>
    </source>
</evidence>
<dbReference type="FunFam" id="3.40.449.10:FF:000008">
    <property type="entry name" value="D111/G-patch domain-containing protein"/>
    <property type="match status" value="1"/>
</dbReference>
<dbReference type="Pfam" id="PF01293">
    <property type="entry name" value="PEPCK_ATP"/>
    <property type="match status" value="1"/>
</dbReference>
<comment type="pathway">
    <text evidence="1">Carbohydrate biosynthesis; gluconeogenesis.</text>
</comment>
<evidence type="ECO:0000256" key="6">
    <source>
        <dbReference type="ARBA" id="ARBA00023239"/>
    </source>
</evidence>
<dbReference type="EC" id="4.1.1.49" evidence="3"/>